<dbReference type="InterPro" id="IPR005793">
    <property type="entry name" value="Formyl_trans_C"/>
</dbReference>
<gene>
    <name evidence="5" type="primary">fmt</name>
    <name evidence="8" type="ORF">A2319_05690</name>
</gene>
<proteinExistence type="inferred from homology"/>
<dbReference type="CDD" id="cd08646">
    <property type="entry name" value="FMT_core_Met-tRNA-FMT_N"/>
    <property type="match status" value="1"/>
</dbReference>
<feature type="domain" description="Formyl transferase N-terminal" evidence="6">
    <location>
        <begin position="8"/>
        <end position="189"/>
    </location>
</feature>
<feature type="binding site" evidence="5">
    <location>
        <begin position="121"/>
        <end position="124"/>
    </location>
    <ligand>
        <name>(6S)-5,6,7,8-tetrahydrofolate</name>
        <dbReference type="ChEBI" id="CHEBI:57453"/>
    </ligand>
</feature>
<dbReference type="HAMAP" id="MF_00182">
    <property type="entry name" value="Formyl_trans"/>
    <property type="match status" value="1"/>
</dbReference>
<comment type="function">
    <text evidence="5">Attaches a formyl group to the free amino group of methionyl-tRNA(fMet). The formyl group appears to play a dual role in the initiator identity of N-formylmethionyl-tRNA by promoting its recognition by IF2 and preventing the misappropriation of this tRNA by the elongation apparatus.</text>
</comment>
<dbReference type="InterPro" id="IPR011034">
    <property type="entry name" value="Formyl_transferase-like_C_sf"/>
</dbReference>
<dbReference type="PANTHER" id="PTHR11138">
    <property type="entry name" value="METHIONYL-TRNA FORMYLTRANSFERASE"/>
    <property type="match status" value="1"/>
</dbReference>
<dbReference type="SUPFAM" id="SSF50486">
    <property type="entry name" value="FMT C-terminal domain-like"/>
    <property type="match status" value="1"/>
</dbReference>
<organism evidence="8 9">
    <name type="scientific">Candidatus Kerfeldbacteria bacterium RIFOXYB2_FULL_38_14</name>
    <dbReference type="NCBI Taxonomy" id="1798547"/>
    <lineage>
        <taxon>Bacteria</taxon>
        <taxon>Candidatus Kerfeldiibacteriota</taxon>
    </lineage>
</organism>
<dbReference type="InterPro" id="IPR005794">
    <property type="entry name" value="Fmt"/>
</dbReference>
<accession>A0A1G2BAX5</accession>
<dbReference type="InterPro" id="IPR044135">
    <property type="entry name" value="Met-tRNA-FMT_C"/>
</dbReference>
<dbReference type="PANTHER" id="PTHR11138:SF5">
    <property type="entry name" value="METHIONYL-TRNA FORMYLTRANSFERASE, MITOCHONDRIAL"/>
    <property type="match status" value="1"/>
</dbReference>
<evidence type="ECO:0000313" key="8">
    <source>
        <dbReference type="EMBL" id="OGY86311.1"/>
    </source>
</evidence>
<evidence type="ECO:0000256" key="2">
    <source>
        <dbReference type="ARBA" id="ARBA00012261"/>
    </source>
</evidence>
<evidence type="ECO:0000256" key="1">
    <source>
        <dbReference type="ARBA" id="ARBA00010699"/>
    </source>
</evidence>
<evidence type="ECO:0000259" key="6">
    <source>
        <dbReference type="Pfam" id="PF00551"/>
    </source>
</evidence>
<dbReference type="GO" id="GO:0005829">
    <property type="term" value="C:cytosol"/>
    <property type="evidence" value="ECO:0007669"/>
    <property type="project" value="TreeGrafter"/>
</dbReference>
<protein>
    <recommendedName>
        <fullName evidence="2 5">Methionyl-tRNA formyltransferase</fullName>
        <ecNumber evidence="2 5">2.1.2.9</ecNumber>
    </recommendedName>
</protein>
<evidence type="ECO:0000256" key="4">
    <source>
        <dbReference type="ARBA" id="ARBA00022917"/>
    </source>
</evidence>
<keyword evidence="3 5" id="KW-0808">Transferase</keyword>
<dbReference type="EC" id="2.1.2.9" evidence="2 5"/>
<dbReference type="NCBIfam" id="TIGR00460">
    <property type="entry name" value="fmt"/>
    <property type="match status" value="1"/>
</dbReference>
<dbReference type="PROSITE" id="PS00373">
    <property type="entry name" value="GART"/>
    <property type="match status" value="1"/>
</dbReference>
<dbReference type="InterPro" id="IPR002376">
    <property type="entry name" value="Formyl_transf_N"/>
</dbReference>
<comment type="caution">
    <text evidence="8">The sequence shown here is derived from an EMBL/GenBank/DDBJ whole genome shotgun (WGS) entry which is preliminary data.</text>
</comment>
<evidence type="ECO:0000259" key="7">
    <source>
        <dbReference type="Pfam" id="PF02911"/>
    </source>
</evidence>
<dbReference type="Gene3D" id="3.40.50.12230">
    <property type="match status" value="1"/>
</dbReference>
<dbReference type="CDD" id="cd08704">
    <property type="entry name" value="Met_tRNA_FMT_C"/>
    <property type="match status" value="1"/>
</dbReference>
<dbReference type="Pfam" id="PF00551">
    <property type="entry name" value="Formyl_trans_N"/>
    <property type="match status" value="1"/>
</dbReference>
<feature type="domain" description="Formyl transferase C-terminal" evidence="7">
    <location>
        <begin position="216"/>
        <end position="264"/>
    </location>
</feature>
<dbReference type="EMBL" id="MHKI01000022">
    <property type="protein sequence ID" value="OGY86311.1"/>
    <property type="molecule type" value="Genomic_DNA"/>
</dbReference>
<comment type="catalytic activity">
    <reaction evidence="5">
        <text>L-methionyl-tRNA(fMet) + (6R)-10-formyltetrahydrofolate = N-formyl-L-methionyl-tRNA(fMet) + (6S)-5,6,7,8-tetrahydrofolate + H(+)</text>
        <dbReference type="Rhea" id="RHEA:24380"/>
        <dbReference type="Rhea" id="RHEA-COMP:9952"/>
        <dbReference type="Rhea" id="RHEA-COMP:9953"/>
        <dbReference type="ChEBI" id="CHEBI:15378"/>
        <dbReference type="ChEBI" id="CHEBI:57453"/>
        <dbReference type="ChEBI" id="CHEBI:78530"/>
        <dbReference type="ChEBI" id="CHEBI:78844"/>
        <dbReference type="ChEBI" id="CHEBI:195366"/>
        <dbReference type="EC" id="2.1.2.9"/>
    </reaction>
</comment>
<sequence>MINPPIFKIIFFGTPKYAQPTLEFLLQEKNYQIIGCVTQPDKPVGRKQIISPSPIKKFALEKKLPIYQPTTLKIQKENGKKIYQTLLNLKPDLAIVVAYGKIIPKEILAIPKYGCLNLHGSLLPQLRGASPMQQAILAGLPKSGVTLMLMDEGLDTGDIIAQEFLTLSNTETLTSLHDKLSRLNVKILKDKLPQFIQGKLKPQKQNTAQASYTKIIKKTDGEINWQQKPIMIDRQIRALNPWPGTYTFCHRQRLKILKAHLENNKLLIEQVQPEGKKIMSYQDFLQGHPQCQLPPASS</sequence>
<reference evidence="8 9" key="1">
    <citation type="journal article" date="2016" name="Nat. Commun.">
        <title>Thousands of microbial genomes shed light on interconnected biogeochemical processes in an aquifer system.</title>
        <authorList>
            <person name="Anantharaman K."/>
            <person name="Brown C.T."/>
            <person name="Hug L.A."/>
            <person name="Sharon I."/>
            <person name="Castelle C.J."/>
            <person name="Probst A.J."/>
            <person name="Thomas B.C."/>
            <person name="Singh A."/>
            <person name="Wilkins M.J."/>
            <person name="Karaoz U."/>
            <person name="Brodie E.L."/>
            <person name="Williams K.H."/>
            <person name="Hubbard S.S."/>
            <person name="Banfield J.F."/>
        </authorList>
    </citation>
    <scope>NUCLEOTIDE SEQUENCE [LARGE SCALE GENOMIC DNA]</scope>
</reference>
<dbReference type="InterPro" id="IPR041711">
    <property type="entry name" value="Met-tRNA-FMT_N"/>
</dbReference>
<dbReference type="Proteomes" id="UP000176420">
    <property type="component" value="Unassembled WGS sequence"/>
</dbReference>
<dbReference type="GO" id="GO:0004479">
    <property type="term" value="F:methionyl-tRNA formyltransferase activity"/>
    <property type="evidence" value="ECO:0007669"/>
    <property type="project" value="UniProtKB-UniRule"/>
</dbReference>
<dbReference type="Pfam" id="PF02911">
    <property type="entry name" value="Formyl_trans_C"/>
    <property type="match status" value="1"/>
</dbReference>
<evidence type="ECO:0000256" key="5">
    <source>
        <dbReference type="HAMAP-Rule" id="MF_00182"/>
    </source>
</evidence>
<evidence type="ECO:0000256" key="3">
    <source>
        <dbReference type="ARBA" id="ARBA00022679"/>
    </source>
</evidence>
<comment type="similarity">
    <text evidence="1 5">Belongs to the Fmt family.</text>
</comment>
<evidence type="ECO:0000313" key="9">
    <source>
        <dbReference type="Proteomes" id="UP000176420"/>
    </source>
</evidence>
<name>A0A1G2BAX5_9BACT</name>
<dbReference type="AlphaFoldDB" id="A0A1G2BAX5"/>
<dbReference type="InterPro" id="IPR036477">
    <property type="entry name" value="Formyl_transf_N_sf"/>
</dbReference>
<dbReference type="InterPro" id="IPR001555">
    <property type="entry name" value="GART_AS"/>
</dbReference>
<dbReference type="SUPFAM" id="SSF53328">
    <property type="entry name" value="Formyltransferase"/>
    <property type="match status" value="1"/>
</dbReference>
<keyword evidence="4 5" id="KW-0648">Protein biosynthesis</keyword>